<keyword evidence="2" id="KW-1185">Reference proteome</keyword>
<dbReference type="Proteomes" id="UP000735302">
    <property type="component" value="Unassembled WGS sequence"/>
</dbReference>
<proteinExistence type="predicted"/>
<dbReference type="AlphaFoldDB" id="A0AAV4CZZ9"/>
<gene>
    <name evidence="1" type="ORF">PoB_006389000</name>
</gene>
<evidence type="ECO:0000313" key="2">
    <source>
        <dbReference type="Proteomes" id="UP000735302"/>
    </source>
</evidence>
<dbReference type="EMBL" id="BLXT01007237">
    <property type="protein sequence ID" value="GFO37385.1"/>
    <property type="molecule type" value="Genomic_DNA"/>
</dbReference>
<comment type="caution">
    <text evidence="1">The sequence shown here is derived from an EMBL/GenBank/DDBJ whole genome shotgun (WGS) entry which is preliminary data.</text>
</comment>
<organism evidence="1 2">
    <name type="scientific">Plakobranchus ocellatus</name>
    <dbReference type="NCBI Taxonomy" id="259542"/>
    <lineage>
        <taxon>Eukaryota</taxon>
        <taxon>Metazoa</taxon>
        <taxon>Spiralia</taxon>
        <taxon>Lophotrochozoa</taxon>
        <taxon>Mollusca</taxon>
        <taxon>Gastropoda</taxon>
        <taxon>Heterobranchia</taxon>
        <taxon>Euthyneura</taxon>
        <taxon>Panpulmonata</taxon>
        <taxon>Sacoglossa</taxon>
        <taxon>Placobranchoidea</taxon>
        <taxon>Plakobranchidae</taxon>
        <taxon>Plakobranchus</taxon>
    </lineage>
</organism>
<sequence length="164" mass="18572">MVILVRFVRVPNHLINNGLSQLESWALHQLRTIRCMQHPAKFVGPNASCGKSNNLCSFGRSQTVERIRIKINVLAVHSLNPQREQHTGALLAVHRIRIRINVLAVHSLNPQREQHTGTLLAVHRIRSKNNVLAVHSLNPQREQHTGTLLAIHRIRSKNNVLAVH</sequence>
<name>A0AAV4CZZ9_9GAST</name>
<accession>A0AAV4CZZ9</accession>
<protein>
    <submittedName>
        <fullName evidence="1">Uncharacterized protein</fullName>
    </submittedName>
</protein>
<evidence type="ECO:0000313" key="1">
    <source>
        <dbReference type="EMBL" id="GFO37385.1"/>
    </source>
</evidence>
<reference evidence="1 2" key="1">
    <citation type="journal article" date="2021" name="Elife">
        <title>Chloroplast acquisition without the gene transfer in kleptoplastic sea slugs, Plakobranchus ocellatus.</title>
        <authorList>
            <person name="Maeda T."/>
            <person name="Takahashi S."/>
            <person name="Yoshida T."/>
            <person name="Shimamura S."/>
            <person name="Takaki Y."/>
            <person name="Nagai Y."/>
            <person name="Toyoda A."/>
            <person name="Suzuki Y."/>
            <person name="Arimoto A."/>
            <person name="Ishii H."/>
            <person name="Satoh N."/>
            <person name="Nishiyama T."/>
            <person name="Hasebe M."/>
            <person name="Maruyama T."/>
            <person name="Minagawa J."/>
            <person name="Obokata J."/>
            <person name="Shigenobu S."/>
        </authorList>
    </citation>
    <scope>NUCLEOTIDE SEQUENCE [LARGE SCALE GENOMIC DNA]</scope>
</reference>